<dbReference type="InterPro" id="IPR020449">
    <property type="entry name" value="Tscrpt_reg_AraC-type_HTH"/>
</dbReference>
<evidence type="ECO:0000256" key="3">
    <source>
        <dbReference type="ARBA" id="ARBA00023163"/>
    </source>
</evidence>
<dbReference type="KEGG" id="hch:HCH_00532"/>
<keyword evidence="6" id="KW-1185">Reference proteome</keyword>
<feature type="domain" description="HTH araC/xylS-type" evidence="4">
    <location>
        <begin position="234"/>
        <end position="332"/>
    </location>
</feature>
<evidence type="ECO:0000313" key="6">
    <source>
        <dbReference type="Proteomes" id="UP000000238"/>
    </source>
</evidence>
<dbReference type="GO" id="GO:0005829">
    <property type="term" value="C:cytosol"/>
    <property type="evidence" value="ECO:0007669"/>
    <property type="project" value="TreeGrafter"/>
</dbReference>
<sequence>MDQPTVAGSTVKALCFWLAERGMDINALAHEAELDLSMLEDQDYRVPLPAYNLLWSRAEETLKDPAVGLHVGEWVDSRRMGVIGHIIFNNRTLEQGLKQYVRLSALVNEGVRTEFHLQGDDAVIEYHCERPEYYHRAGMDRMLALSVTRARRFVSEKIYLTKVGFSHPEPEYVAEYERIFQCPVSFNQPCCSLAFNKDFLTFELPQRNPYLHQALTRQVEALLQKLSLRRTVSHKVKAIVAKRLSRGDIEAEKVAEKMNMSRHTLYRKLKQEGVSFQELVEQVRKDKALDYLQKGKYSLSEIAFLLGFSELSAFSRAFKRWTGESPASYRSQQ</sequence>
<dbReference type="OrthoDB" id="5722175at2"/>
<dbReference type="HOGENOM" id="CLU_047522_1_0_6"/>
<dbReference type="InterPro" id="IPR009057">
    <property type="entry name" value="Homeodomain-like_sf"/>
</dbReference>
<gene>
    <name evidence="5" type="ordered locus">HCH_00532</name>
</gene>
<dbReference type="STRING" id="349521.HCH_00532"/>
<dbReference type="eggNOG" id="COG2207">
    <property type="taxonomic scope" value="Bacteria"/>
</dbReference>
<dbReference type="Pfam" id="PF12625">
    <property type="entry name" value="Arabinose_bd"/>
    <property type="match status" value="1"/>
</dbReference>
<dbReference type="Pfam" id="PF12833">
    <property type="entry name" value="HTH_18"/>
    <property type="match status" value="1"/>
</dbReference>
<dbReference type="Gene3D" id="1.10.10.60">
    <property type="entry name" value="Homeodomain-like"/>
    <property type="match status" value="1"/>
</dbReference>
<dbReference type="SUPFAM" id="SSF46689">
    <property type="entry name" value="Homeodomain-like"/>
    <property type="match status" value="1"/>
</dbReference>
<dbReference type="InterPro" id="IPR032687">
    <property type="entry name" value="AraC-type_N"/>
</dbReference>
<protein>
    <submittedName>
        <fullName evidence="5">AraC-type DNA-binding domain-containing protein</fullName>
    </submittedName>
</protein>
<dbReference type="PROSITE" id="PS01124">
    <property type="entry name" value="HTH_ARAC_FAMILY_2"/>
    <property type="match status" value="1"/>
</dbReference>
<reference evidence="5 6" key="1">
    <citation type="journal article" date="2005" name="Nucleic Acids Res.">
        <title>Genomic blueprint of Hahella chejuensis, a marine microbe producing an algicidal agent.</title>
        <authorList>
            <person name="Jeong H."/>
            <person name="Yim J.H."/>
            <person name="Lee C."/>
            <person name="Choi S.-H."/>
            <person name="Park Y.K."/>
            <person name="Yoon S.H."/>
            <person name="Hur C.-G."/>
            <person name="Kang H.-Y."/>
            <person name="Kim D."/>
            <person name="Lee H.H."/>
            <person name="Park K.H."/>
            <person name="Park S.-H."/>
            <person name="Park H.-S."/>
            <person name="Lee H.K."/>
            <person name="Oh T.K."/>
            <person name="Kim J.F."/>
        </authorList>
    </citation>
    <scope>NUCLEOTIDE SEQUENCE [LARGE SCALE GENOMIC DNA]</scope>
    <source>
        <strain evidence="5 6">KCTC 2396</strain>
    </source>
</reference>
<dbReference type="RefSeq" id="WP_011394514.1">
    <property type="nucleotide sequence ID" value="NC_007645.1"/>
</dbReference>
<dbReference type="SUPFAM" id="SSF109998">
    <property type="entry name" value="Triger factor/SurA peptide-binding domain-like"/>
    <property type="match status" value="1"/>
</dbReference>
<dbReference type="EMBL" id="CP000155">
    <property type="protein sequence ID" value="ABC27437.1"/>
    <property type="molecule type" value="Genomic_DNA"/>
</dbReference>
<keyword evidence="2 5" id="KW-0238">DNA-binding</keyword>
<dbReference type="PANTHER" id="PTHR47894:SF1">
    <property type="entry name" value="HTH-TYPE TRANSCRIPTIONAL REGULATOR VQSM"/>
    <property type="match status" value="1"/>
</dbReference>
<keyword evidence="1" id="KW-0805">Transcription regulation</keyword>
<name>Q2SPI7_HAHCH</name>
<evidence type="ECO:0000259" key="4">
    <source>
        <dbReference type="PROSITE" id="PS01124"/>
    </source>
</evidence>
<dbReference type="GO" id="GO:0000976">
    <property type="term" value="F:transcription cis-regulatory region binding"/>
    <property type="evidence" value="ECO:0007669"/>
    <property type="project" value="TreeGrafter"/>
</dbReference>
<evidence type="ECO:0000256" key="2">
    <source>
        <dbReference type="ARBA" id="ARBA00023125"/>
    </source>
</evidence>
<dbReference type="SMART" id="SM00342">
    <property type="entry name" value="HTH_ARAC"/>
    <property type="match status" value="1"/>
</dbReference>
<dbReference type="AlphaFoldDB" id="Q2SPI7"/>
<organism evidence="5 6">
    <name type="scientific">Hahella chejuensis (strain KCTC 2396)</name>
    <dbReference type="NCBI Taxonomy" id="349521"/>
    <lineage>
        <taxon>Bacteria</taxon>
        <taxon>Pseudomonadati</taxon>
        <taxon>Pseudomonadota</taxon>
        <taxon>Gammaproteobacteria</taxon>
        <taxon>Oceanospirillales</taxon>
        <taxon>Hahellaceae</taxon>
        <taxon>Hahella</taxon>
    </lineage>
</organism>
<proteinExistence type="predicted"/>
<evidence type="ECO:0000256" key="1">
    <source>
        <dbReference type="ARBA" id="ARBA00023015"/>
    </source>
</evidence>
<evidence type="ECO:0000313" key="5">
    <source>
        <dbReference type="EMBL" id="ABC27437.1"/>
    </source>
</evidence>
<dbReference type="Proteomes" id="UP000000238">
    <property type="component" value="Chromosome"/>
</dbReference>
<keyword evidence="3" id="KW-0804">Transcription</keyword>
<dbReference type="GO" id="GO:0003700">
    <property type="term" value="F:DNA-binding transcription factor activity"/>
    <property type="evidence" value="ECO:0007669"/>
    <property type="project" value="InterPro"/>
</dbReference>
<dbReference type="InterPro" id="IPR018060">
    <property type="entry name" value="HTH_AraC"/>
</dbReference>
<dbReference type="PANTHER" id="PTHR47894">
    <property type="entry name" value="HTH-TYPE TRANSCRIPTIONAL REGULATOR GADX"/>
    <property type="match status" value="1"/>
</dbReference>
<accession>Q2SPI7</accession>
<dbReference type="InterPro" id="IPR027304">
    <property type="entry name" value="Trigger_fact/SurA_dom_sf"/>
</dbReference>
<dbReference type="PRINTS" id="PR00032">
    <property type="entry name" value="HTHARAC"/>
</dbReference>